<dbReference type="InterPro" id="IPR036390">
    <property type="entry name" value="WH_DNA-bd_sf"/>
</dbReference>
<dbReference type="Proteomes" id="UP000800035">
    <property type="component" value="Unassembled WGS sequence"/>
</dbReference>
<dbReference type="Pfam" id="PF00891">
    <property type="entry name" value="Methyltransf_2"/>
    <property type="match status" value="1"/>
</dbReference>
<accession>A0A6A5TJQ5</accession>
<dbReference type="Gene3D" id="3.40.50.150">
    <property type="entry name" value="Vaccinia Virus protein VP39"/>
    <property type="match status" value="1"/>
</dbReference>
<dbReference type="Gene3D" id="1.10.10.10">
    <property type="entry name" value="Winged helix-like DNA-binding domain superfamily/Winged helix DNA-binding domain"/>
    <property type="match status" value="1"/>
</dbReference>
<organism evidence="5 6">
    <name type="scientific">Byssothecium circinans</name>
    <dbReference type="NCBI Taxonomy" id="147558"/>
    <lineage>
        <taxon>Eukaryota</taxon>
        <taxon>Fungi</taxon>
        <taxon>Dikarya</taxon>
        <taxon>Ascomycota</taxon>
        <taxon>Pezizomycotina</taxon>
        <taxon>Dothideomycetes</taxon>
        <taxon>Pleosporomycetidae</taxon>
        <taxon>Pleosporales</taxon>
        <taxon>Massarineae</taxon>
        <taxon>Massarinaceae</taxon>
        <taxon>Byssothecium</taxon>
    </lineage>
</organism>
<keyword evidence="1 5" id="KW-0489">Methyltransferase</keyword>
<dbReference type="SUPFAM" id="SSF46785">
    <property type="entry name" value="Winged helix' DNA-binding domain"/>
    <property type="match status" value="1"/>
</dbReference>
<evidence type="ECO:0000256" key="2">
    <source>
        <dbReference type="ARBA" id="ARBA00022679"/>
    </source>
</evidence>
<dbReference type="InterPro" id="IPR001077">
    <property type="entry name" value="COMT_C"/>
</dbReference>
<dbReference type="GO" id="GO:0008171">
    <property type="term" value="F:O-methyltransferase activity"/>
    <property type="evidence" value="ECO:0007669"/>
    <property type="project" value="InterPro"/>
</dbReference>
<dbReference type="PANTHER" id="PTHR43712:SF15">
    <property type="entry name" value="MONODICTYPHENONE CLUSTER TRANSCRIPTIONAL COACTIVATOR MDPA"/>
    <property type="match status" value="1"/>
</dbReference>
<dbReference type="AlphaFoldDB" id="A0A6A5TJQ5"/>
<dbReference type="GO" id="GO:0032259">
    <property type="term" value="P:methylation"/>
    <property type="evidence" value="ECO:0007669"/>
    <property type="project" value="UniProtKB-KW"/>
</dbReference>
<gene>
    <name evidence="5" type="ORF">CC80DRAFT_571701</name>
</gene>
<dbReference type="InterPro" id="IPR036388">
    <property type="entry name" value="WH-like_DNA-bd_sf"/>
</dbReference>
<keyword evidence="3" id="KW-0949">S-adenosyl-L-methionine</keyword>
<keyword evidence="6" id="KW-1185">Reference proteome</keyword>
<protein>
    <submittedName>
        <fullName evidence="5">S-adenosyl-L-methionine-dependent methyltransferase</fullName>
    </submittedName>
</protein>
<dbReference type="EMBL" id="ML977009">
    <property type="protein sequence ID" value="KAF1952598.1"/>
    <property type="molecule type" value="Genomic_DNA"/>
</dbReference>
<evidence type="ECO:0000313" key="6">
    <source>
        <dbReference type="Proteomes" id="UP000800035"/>
    </source>
</evidence>
<feature type="domain" description="O-methyltransferase C-terminal" evidence="4">
    <location>
        <begin position="206"/>
        <end position="417"/>
    </location>
</feature>
<proteinExistence type="predicted"/>
<dbReference type="InterPro" id="IPR029063">
    <property type="entry name" value="SAM-dependent_MTases_sf"/>
</dbReference>
<evidence type="ECO:0000259" key="4">
    <source>
        <dbReference type="Pfam" id="PF00891"/>
    </source>
</evidence>
<dbReference type="OrthoDB" id="2410195at2759"/>
<name>A0A6A5TJQ5_9PLEO</name>
<evidence type="ECO:0000313" key="5">
    <source>
        <dbReference type="EMBL" id="KAF1952598.1"/>
    </source>
</evidence>
<reference evidence="5" key="1">
    <citation type="journal article" date="2020" name="Stud. Mycol.">
        <title>101 Dothideomycetes genomes: a test case for predicting lifestyles and emergence of pathogens.</title>
        <authorList>
            <person name="Haridas S."/>
            <person name="Albert R."/>
            <person name="Binder M."/>
            <person name="Bloem J."/>
            <person name="Labutti K."/>
            <person name="Salamov A."/>
            <person name="Andreopoulos B."/>
            <person name="Baker S."/>
            <person name="Barry K."/>
            <person name="Bills G."/>
            <person name="Bluhm B."/>
            <person name="Cannon C."/>
            <person name="Castanera R."/>
            <person name="Culley D."/>
            <person name="Daum C."/>
            <person name="Ezra D."/>
            <person name="Gonzalez J."/>
            <person name="Henrissat B."/>
            <person name="Kuo A."/>
            <person name="Liang C."/>
            <person name="Lipzen A."/>
            <person name="Lutzoni F."/>
            <person name="Magnuson J."/>
            <person name="Mondo S."/>
            <person name="Nolan M."/>
            <person name="Ohm R."/>
            <person name="Pangilinan J."/>
            <person name="Park H.-J."/>
            <person name="Ramirez L."/>
            <person name="Alfaro M."/>
            <person name="Sun H."/>
            <person name="Tritt A."/>
            <person name="Yoshinaga Y."/>
            <person name="Zwiers L.-H."/>
            <person name="Turgeon B."/>
            <person name="Goodwin S."/>
            <person name="Spatafora J."/>
            <person name="Crous P."/>
            <person name="Grigoriev I."/>
        </authorList>
    </citation>
    <scope>NUCLEOTIDE SEQUENCE</scope>
    <source>
        <strain evidence="5">CBS 675.92</strain>
    </source>
</reference>
<dbReference type="InterPro" id="IPR016461">
    <property type="entry name" value="COMT-like"/>
</dbReference>
<keyword evidence="2 5" id="KW-0808">Transferase</keyword>
<dbReference type="PROSITE" id="PS51683">
    <property type="entry name" value="SAM_OMT_II"/>
    <property type="match status" value="1"/>
</dbReference>
<dbReference type="SUPFAM" id="SSF53335">
    <property type="entry name" value="S-adenosyl-L-methionine-dependent methyltransferases"/>
    <property type="match status" value="1"/>
</dbReference>
<evidence type="ECO:0000256" key="1">
    <source>
        <dbReference type="ARBA" id="ARBA00022603"/>
    </source>
</evidence>
<sequence>MTVDQQQNGEANGLSSASSLLVLSEVIAKNASIVSHYLEAHKLPQPSFNSDGPSIVVPGDAAQEIRQAQQDLISAALKLSQLAIGPSEFLPQLATGFHYISCLEYLCQYDIFHRVPLHDAISYVDLANVTGVPEQRLKSVIRMAMTNALFREEPDGKHVRHSATSAFLASDSGVHNYASYMCARSAPMALSMAAAHKKWGADTMRTYETAYNAAFKTDLPFFDHIGRDKELRIQFPKYMNHVRSSSGLNLKHLVDGVAWQNLPDGGTVVDVGGSTGGTAIALAKAFPHLNFIVQDLPVNAENGRKAAADSLPSDILSRLKFQGHDFTNPQPVKGADIYLLRMILHDWPDTECVTILKKIVAAMDNSKSRLLIMDTVLPKPGSMPVSVERVARARDLTMLQMGNSKERDLEDWNGLIRATDEGLELVNVVEPFGSTMAVLEVKLR</sequence>
<dbReference type="PANTHER" id="PTHR43712">
    <property type="entry name" value="PUTATIVE (AFU_ORTHOLOGUE AFUA_4G14580)-RELATED"/>
    <property type="match status" value="1"/>
</dbReference>
<evidence type="ECO:0000256" key="3">
    <source>
        <dbReference type="ARBA" id="ARBA00022691"/>
    </source>
</evidence>